<sequence length="323" mass="34290">MSAVPAATFPLGQPKGLALGGTGVPEHPGGQANADVLVAAAWEDGVRYFDTAPMYGGGVAERLMGRALAAYPRADLVLSSKVGRLVRGDEPVPPGEDPLWRFDFSADGIRRSVEESLERLGVDRLDVAFVHDPDAFLALVTRESYPALERLRDEGLVGRIGVGVCQVPTLLHLLRETRVEVALLAGRLSLVDGEAVDEVLPLVAEQGVTLVVASVLHAGLVDGRDSGQLHYAPTPPEVVLQVAAIKEVCDRHGTPIGAAALQFVLARPEVAMALTGAVDVDQWRQNLAWSRWPVPAKLWRDLAAAGLLSSDLPPALVERASTA</sequence>
<organism evidence="2 3">
    <name type="scientific">Microlunatus spumicola</name>
    <dbReference type="NCBI Taxonomy" id="81499"/>
    <lineage>
        <taxon>Bacteria</taxon>
        <taxon>Bacillati</taxon>
        <taxon>Actinomycetota</taxon>
        <taxon>Actinomycetes</taxon>
        <taxon>Propionibacteriales</taxon>
        <taxon>Propionibacteriaceae</taxon>
        <taxon>Microlunatus</taxon>
    </lineage>
</organism>
<gene>
    <name evidence="2" type="ORF">GCM10022197_11690</name>
</gene>
<evidence type="ECO:0000313" key="2">
    <source>
        <dbReference type="EMBL" id="GAA3558024.1"/>
    </source>
</evidence>
<evidence type="ECO:0000313" key="3">
    <source>
        <dbReference type="Proteomes" id="UP001500767"/>
    </source>
</evidence>
<feature type="domain" description="NADP-dependent oxidoreductase" evidence="1">
    <location>
        <begin position="33"/>
        <end position="300"/>
    </location>
</feature>
<evidence type="ECO:0000259" key="1">
    <source>
        <dbReference type="Pfam" id="PF00248"/>
    </source>
</evidence>
<dbReference type="PANTHER" id="PTHR42686:SF1">
    <property type="entry name" value="GH17980P-RELATED"/>
    <property type="match status" value="1"/>
</dbReference>
<accession>A0ABP6WXD1</accession>
<dbReference type="EMBL" id="BAAAYR010000001">
    <property type="protein sequence ID" value="GAA3558024.1"/>
    <property type="molecule type" value="Genomic_DNA"/>
</dbReference>
<proteinExistence type="predicted"/>
<reference evidence="3" key="1">
    <citation type="journal article" date="2019" name="Int. J. Syst. Evol. Microbiol.">
        <title>The Global Catalogue of Microorganisms (GCM) 10K type strain sequencing project: providing services to taxonomists for standard genome sequencing and annotation.</title>
        <authorList>
            <consortium name="The Broad Institute Genomics Platform"/>
            <consortium name="The Broad Institute Genome Sequencing Center for Infectious Disease"/>
            <person name="Wu L."/>
            <person name="Ma J."/>
        </authorList>
    </citation>
    <scope>NUCLEOTIDE SEQUENCE [LARGE SCALE GENOMIC DNA]</scope>
    <source>
        <strain evidence="3">JCM 16540</strain>
    </source>
</reference>
<name>A0ABP6WXD1_9ACTN</name>
<dbReference type="PANTHER" id="PTHR42686">
    <property type="entry name" value="GH17980P-RELATED"/>
    <property type="match status" value="1"/>
</dbReference>
<dbReference type="Pfam" id="PF00248">
    <property type="entry name" value="Aldo_ket_red"/>
    <property type="match status" value="1"/>
</dbReference>
<comment type="caution">
    <text evidence="2">The sequence shown here is derived from an EMBL/GenBank/DDBJ whole genome shotgun (WGS) entry which is preliminary data.</text>
</comment>
<keyword evidence="3" id="KW-1185">Reference proteome</keyword>
<dbReference type="CDD" id="cd19162">
    <property type="entry name" value="AKR_FDH"/>
    <property type="match status" value="1"/>
</dbReference>
<protein>
    <submittedName>
        <fullName evidence="2">Aldo/keto reductase</fullName>
    </submittedName>
</protein>
<dbReference type="Gene3D" id="3.20.20.100">
    <property type="entry name" value="NADP-dependent oxidoreductase domain"/>
    <property type="match status" value="1"/>
</dbReference>
<dbReference type="InterPro" id="IPR020471">
    <property type="entry name" value="AKR"/>
</dbReference>
<dbReference type="SUPFAM" id="SSF51430">
    <property type="entry name" value="NAD(P)-linked oxidoreductase"/>
    <property type="match status" value="1"/>
</dbReference>
<dbReference type="InterPro" id="IPR036812">
    <property type="entry name" value="NAD(P)_OxRdtase_dom_sf"/>
</dbReference>
<dbReference type="InterPro" id="IPR044477">
    <property type="entry name" value="FDH-like"/>
</dbReference>
<dbReference type="Proteomes" id="UP001500767">
    <property type="component" value="Unassembled WGS sequence"/>
</dbReference>
<dbReference type="InterPro" id="IPR023210">
    <property type="entry name" value="NADP_OxRdtase_dom"/>
</dbReference>